<dbReference type="SUPFAM" id="SSF56954">
    <property type="entry name" value="Outer membrane efflux proteins (OEP)"/>
    <property type="match status" value="1"/>
</dbReference>
<name>A0A5C1AQE3_9BACT</name>
<keyword evidence="2" id="KW-1185">Reference proteome</keyword>
<dbReference type="AlphaFoldDB" id="A0A5C1AQE3"/>
<evidence type="ECO:0000313" key="1">
    <source>
        <dbReference type="EMBL" id="QEL20246.1"/>
    </source>
</evidence>
<dbReference type="Proteomes" id="UP000324974">
    <property type="component" value="Chromosome"/>
</dbReference>
<dbReference type="KEGG" id="lrs:PX52LOC_07338"/>
<accession>A0A5C1AQE3</accession>
<organism evidence="1 2">
    <name type="scientific">Limnoglobus roseus</name>
    <dbReference type="NCBI Taxonomy" id="2598579"/>
    <lineage>
        <taxon>Bacteria</taxon>
        <taxon>Pseudomonadati</taxon>
        <taxon>Planctomycetota</taxon>
        <taxon>Planctomycetia</taxon>
        <taxon>Gemmatales</taxon>
        <taxon>Gemmataceae</taxon>
        <taxon>Limnoglobus</taxon>
    </lineage>
</organism>
<evidence type="ECO:0000313" key="2">
    <source>
        <dbReference type="Proteomes" id="UP000324974"/>
    </source>
</evidence>
<reference evidence="2" key="1">
    <citation type="submission" date="2019-08" db="EMBL/GenBank/DDBJ databases">
        <title>Limnoglobus roseus gen. nov., sp. nov., a novel freshwater planctomycete with a giant genome from the family Gemmataceae.</title>
        <authorList>
            <person name="Kulichevskaya I.S."/>
            <person name="Naumoff D.G."/>
            <person name="Miroshnikov K."/>
            <person name="Ivanova A."/>
            <person name="Philippov D.A."/>
            <person name="Hakobyan A."/>
            <person name="Rijpstra I.C."/>
            <person name="Sinninghe Damste J.S."/>
            <person name="Liesack W."/>
            <person name="Dedysh S.N."/>
        </authorList>
    </citation>
    <scope>NUCLEOTIDE SEQUENCE [LARGE SCALE GENOMIC DNA]</scope>
    <source>
        <strain evidence="2">PX52</strain>
    </source>
</reference>
<protein>
    <submittedName>
        <fullName evidence="1">TolC family protein</fullName>
    </submittedName>
</protein>
<dbReference type="EMBL" id="CP042425">
    <property type="protein sequence ID" value="QEL20246.1"/>
    <property type="molecule type" value="Genomic_DNA"/>
</dbReference>
<dbReference type="PROSITE" id="PS51257">
    <property type="entry name" value="PROKAR_LIPOPROTEIN"/>
    <property type="match status" value="1"/>
</dbReference>
<sequence>MPRGWFVIVVATVAGCHGPSVSVTTPAPMPSAAPTSTDLPVVTPTRIEPPLASLPSLDAKTADPAKLFAADAKGFRGLTDGSCVLLAAQHSPVANVLDRENAMPVVTVTSKKQPCPNGASDQLLRDARFLAAVEARNSYAADALERFYQLADAEGRTELLTMGLKSFDELRSEAAKYRGVGLPVPDEDDLTRQRSKLLGDVETAEAAIKLLNAELQARLGLSVRGDERLWPTGPFTISATPVDAEAAVQVALEQRADLRLLRRLYHGLSAETLPAVRQQMQSYNGLAGIPPVPGVMRRQAERVTAELRAAAESEVELRREQLFALTADREKLAAAEVRAAAVQMASAARRVALAKGRAEGWQTKVEKAKKDDKAFDRLPLELEWYKARADVVQEVMAWHRWSAKLRAAQGAFGWAAAGDLPENSAAGRN</sequence>
<proteinExistence type="predicted"/>
<gene>
    <name evidence="1" type="ORF">PX52LOC_07338</name>
</gene>